<proteinExistence type="predicted"/>
<dbReference type="PROSITE" id="PS51746">
    <property type="entry name" value="PPM_2"/>
    <property type="match status" value="1"/>
</dbReference>
<evidence type="ECO:0000259" key="1">
    <source>
        <dbReference type="PROSITE" id="PS51746"/>
    </source>
</evidence>
<gene>
    <name evidence="2" type="ORF">RND81_03G144100</name>
</gene>
<dbReference type="AlphaFoldDB" id="A0AAW1M0A1"/>
<dbReference type="SUPFAM" id="SSF81606">
    <property type="entry name" value="PP2C-like"/>
    <property type="match status" value="1"/>
</dbReference>
<dbReference type="Pfam" id="PF00481">
    <property type="entry name" value="PP2C"/>
    <property type="match status" value="1"/>
</dbReference>
<protein>
    <recommendedName>
        <fullName evidence="1">PPM-type phosphatase domain-containing protein</fullName>
    </recommendedName>
</protein>
<dbReference type="CDD" id="cd00143">
    <property type="entry name" value="PP2Cc"/>
    <property type="match status" value="1"/>
</dbReference>
<dbReference type="InterPro" id="IPR036457">
    <property type="entry name" value="PPM-type-like_dom_sf"/>
</dbReference>
<feature type="domain" description="PPM-type phosphatase" evidence="1">
    <location>
        <begin position="44"/>
        <end position="313"/>
    </location>
</feature>
<evidence type="ECO:0000313" key="2">
    <source>
        <dbReference type="EMBL" id="KAK9742029.1"/>
    </source>
</evidence>
<dbReference type="SMART" id="SM00332">
    <property type="entry name" value="PP2Cc"/>
    <property type="match status" value="1"/>
</dbReference>
<dbReference type="EMBL" id="JBDFQZ010000003">
    <property type="protein sequence ID" value="KAK9742029.1"/>
    <property type="molecule type" value="Genomic_DNA"/>
</dbReference>
<name>A0AAW1M0A1_SAPOF</name>
<keyword evidence="3" id="KW-1185">Reference proteome</keyword>
<dbReference type="InterPro" id="IPR015655">
    <property type="entry name" value="PP2C"/>
</dbReference>
<reference evidence="2" key="1">
    <citation type="submission" date="2024-03" db="EMBL/GenBank/DDBJ databases">
        <title>WGS assembly of Saponaria officinalis var. Norfolk2.</title>
        <authorList>
            <person name="Jenkins J."/>
            <person name="Shu S."/>
            <person name="Grimwood J."/>
            <person name="Barry K."/>
            <person name="Goodstein D."/>
            <person name="Schmutz J."/>
            <person name="Leebens-Mack J."/>
            <person name="Osbourn A."/>
        </authorList>
    </citation>
    <scope>NUCLEOTIDE SEQUENCE [LARGE SCALE GENOMIC DNA]</scope>
    <source>
        <strain evidence="2">JIC</strain>
    </source>
</reference>
<accession>A0AAW1M0A1</accession>
<dbReference type="Proteomes" id="UP001443914">
    <property type="component" value="Unassembled WGS sequence"/>
</dbReference>
<dbReference type="Gene3D" id="3.60.40.10">
    <property type="entry name" value="PPM-type phosphatase domain"/>
    <property type="match status" value="1"/>
</dbReference>
<sequence length="319" mass="34981">MGNCSSCVTSDNQINDYGRLENALHITSPIFDANSNNNNWNHHKIGSVHSQVGAKGVNQDAALLYQGYGTKEGALCGVFDGHGLNGHVVSKFVRNQLPTSLLHPRKFMQWQDTFVTSFKAMDKEVKLLDNVDLTFSGSTAVVVVKQGDDLAIANLGDSRAVLGKLSENGIQAIQLTVDLKPGVPAETERIRNSKGRVFALSNEQHIERVWLPEEDIPGLAMSRAFGDFDMKSHGIIVTPVVSHHHLSSDDLFVVLATDGVWDVLSNDEVVSIVWSVKNKEMAAKAVVDEANAAWKQKFPRAKVDDCTVVCLFFHDKDDS</sequence>
<dbReference type="InterPro" id="IPR001932">
    <property type="entry name" value="PPM-type_phosphatase-like_dom"/>
</dbReference>
<dbReference type="GO" id="GO:0004722">
    <property type="term" value="F:protein serine/threonine phosphatase activity"/>
    <property type="evidence" value="ECO:0007669"/>
    <property type="project" value="InterPro"/>
</dbReference>
<evidence type="ECO:0000313" key="3">
    <source>
        <dbReference type="Proteomes" id="UP001443914"/>
    </source>
</evidence>
<organism evidence="2 3">
    <name type="scientific">Saponaria officinalis</name>
    <name type="common">Common soapwort</name>
    <name type="synonym">Lychnis saponaria</name>
    <dbReference type="NCBI Taxonomy" id="3572"/>
    <lineage>
        <taxon>Eukaryota</taxon>
        <taxon>Viridiplantae</taxon>
        <taxon>Streptophyta</taxon>
        <taxon>Embryophyta</taxon>
        <taxon>Tracheophyta</taxon>
        <taxon>Spermatophyta</taxon>
        <taxon>Magnoliopsida</taxon>
        <taxon>eudicotyledons</taxon>
        <taxon>Gunneridae</taxon>
        <taxon>Pentapetalae</taxon>
        <taxon>Caryophyllales</taxon>
        <taxon>Caryophyllaceae</taxon>
        <taxon>Caryophylleae</taxon>
        <taxon>Saponaria</taxon>
    </lineage>
</organism>
<dbReference type="PANTHER" id="PTHR47992">
    <property type="entry name" value="PROTEIN PHOSPHATASE"/>
    <property type="match status" value="1"/>
</dbReference>
<comment type="caution">
    <text evidence="2">The sequence shown here is derived from an EMBL/GenBank/DDBJ whole genome shotgun (WGS) entry which is preliminary data.</text>
</comment>